<keyword evidence="7" id="KW-1185">Reference proteome</keyword>
<name>A0ABV9MKR1_9MICC</name>
<keyword evidence="2" id="KW-0596">Phosphopantetheine</keyword>
<dbReference type="PANTHER" id="PTHR45527">
    <property type="entry name" value="NONRIBOSOMAL PEPTIDE SYNTHETASE"/>
    <property type="match status" value="1"/>
</dbReference>
<dbReference type="InterPro" id="IPR009081">
    <property type="entry name" value="PP-bd_ACP"/>
</dbReference>
<dbReference type="Gene3D" id="3.30.300.30">
    <property type="match status" value="1"/>
</dbReference>
<organism evidence="6 7">
    <name type="scientific">Glutamicibacter bergerei</name>
    <dbReference type="NCBI Taxonomy" id="256702"/>
    <lineage>
        <taxon>Bacteria</taxon>
        <taxon>Bacillati</taxon>
        <taxon>Actinomycetota</taxon>
        <taxon>Actinomycetes</taxon>
        <taxon>Micrococcales</taxon>
        <taxon>Micrococcaceae</taxon>
        <taxon>Glutamicibacter</taxon>
    </lineage>
</organism>
<dbReference type="Pfam" id="PF00501">
    <property type="entry name" value="AMP-binding"/>
    <property type="match status" value="1"/>
</dbReference>
<dbReference type="PROSITE" id="PS00455">
    <property type="entry name" value="AMP_BINDING"/>
    <property type="match status" value="1"/>
</dbReference>
<comment type="cofactor">
    <cofactor evidence="1">
        <name>pantetheine 4'-phosphate</name>
        <dbReference type="ChEBI" id="CHEBI:47942"/>
    </cofactor>
</comment>
<evidence type="ECO:0000259" key="5">
    <source>
        <dbReference type="PROSITE" id="PS50075"/>
    </source>
</evidence>
<sequence length="2625" mass="273330">MLQDHPQATDPYVGQSRVQLTGPLDPDEARAATMSLLRRVENLRAGFLLDEIGDPVSFVEPWDEELAARAFTTGLEVEALASAQITAGFDLQEPPLLRFALVSESSKSHELVITAHHLVLDGWSMPLLLGQWLRELAAVRGASAPADLPAATGSYADHLGWIASADREAAATFFAESLAHAETGQRPHFLGAQALAGTSQASETRELPSSTVAALNAAARTHGFTPATALRTAWALAADFAAGTTGNIFALPVALRDPSRPDADTVCGMLTETVLAAGDYQPGQTLLGAAVRQQQWWNRSLEHQHLGVPGIERALSGTGELAWSLLSFEAIGARGHFALNELEATLKATGDSSHYPVNVHVRAGDSWHLELEYDGRVPAHVAATLAEALVRGLTALALDAESRIADVELMDPAEVTGFETSARDYAGPQPLLPELFARQVAAAPQGTALVVGGMSYTYAELDALARDTADRLAGLLAVATGHRTLAVRLPRGIDIVVAHLAALRSAVTLMVLDNGWPAAGVERALDLAIPALIWDGEGLRATGMGSCSAPAPFAAQAAATAAIVFTSGSTGEPKGVAVPHRALAHLAARQQRELYPTDRTLQVAHTSAFHFDAHWDAFLALFTGHTLHLLTEDEYLDPFALADYVDAHRIAYLDFTPTLWNAVISSAAMTRLPEICVAGGESFPAALWRRMGQLARASGSAVYNLYGPTEATVDALAAAVADAQQPVVGRPVGATGALVLDSLLRRVAPGTVGELYLAGPQLADGYLSRSALTAARFTAHPFAPGERLYRTGDAAVRRPDGQLALLGRTDAQISLHGVRIEPGEIESFLTGQHSVRRAVVLKVEDPRLGERLAAWVVPADPAAVGDPRLAADLRTACALKLPRVMVPAAVVLLKSLPVTGSGKLDTRALPAPDFGGASAAAPAESGVAAEAPGAELAAVTAVVTRVLGLSCAPDPGERFMALGGDSIAAIQVIAGLHREGYGYSVAKLLAAGTLADIARELEARQPEAAPASTDATGRLAALGAERAAVLAARAASLGANVVDVWELTPTQLGMVLHHERETDGTYQTTTRWRIAAADEASLPGAAQIAHALDALAARHPQLRGVIFQHDLPAPRLAILDRMRWKLQAADLRSEPDVSAAVGRVEAALRAEPMDLATGPLASGKLLRTADSAWELVLCLHHLLVDGWSTALLTGELNTLLAGGGLSEPRPMTGYLQWLAQLETSSRELEDAWRSEFAGFGAPTALAALTRAGEGTVSATAYLQAQPTAELSAALRASGHTLADAAQAAWATVLATVIGTADVALGATRSGRDAEVPGIDEMIGMFITTAPVRLQPRPGAPCTELLDEARRQNTALARAAHLGMGRIQSVLGAEPFDTLLVVENYPHRGETGVSGLEVTALGGEDGTNYPVCLTLTPGEEVALEVELAGGDLLAAAALAQAVRTALAALSDGIQLQPEQLGLEMLSARLVEAARTESDFAGPASVDAENSSVVVSTVAQTTRIALAAQAVAEVLRLDSVDPSRDIFALGADSMAVIALVGALRARGLVLSLGEIYRNPTAAALAAAAAEASPTRVAELAADGALEDTPALAWYRELLAGTGADGSGFQQLRVLNVPAGVPATSLQRALTILAERHPALRLRVDGSGAAVLPDAALPLTTLAADSGERQFSEVLRTACRELDERSGRVAAAVYRPAESGYGVLALAVHHVAVDIYSWRLLTEDLRRLVQGSRNLPAASANLRAWAAASHEAAQTLAADQTLTKRWLSVLDAGELAQMRYSDSLQLGTVADTQEVVHTLDAETTRRLLALGEGCGMDTVLHAAVVGTLEAGTSVLLEAEGHGRPAGIQFSDARDTVEVGSTVGWFTATWPLRLSAAATGGTQRLAPEAWVRAARAASATLPTDTASYGMLRHLAGPAGDQLAAAADAASAQLLVNYLGREAVSEGPWQPAADAAALESELGLHRALPATHPVELNGYVTEAVDGPHLVLRWQLAAANAAGRGLPDAARSALVALSGIDPLAIGTTGALHDIVGMAAAETSRLLVERPAAQGVWPLTGVQQAMAVHAASAPNDTYLSLTALELFGPVDPTTLRSAAAALAAVHPQLRSTVYWPEDGAPVFVPLAGLTPQVAVRRSHGLDLKSRQQVAQAVRAEHLVRGFDVETGPLLRLELVDFGEHPETGEPHSQLILANHHLLLDGWSIPPLVDELFENYARAAGGAPAPKPVAPAGSGYDAFARSLVSRDDQARVAQWGRVLTGDRPGHVLRHRDPENTALPTMIGAELGAHVHKALANRARKASATVADAANAAWALVLGALLDTDVPVYGTVSSGRAIDVPGMSELPGMFIDTLPVAMNLEQKDSKALLRAAHAAGQRIVESAGVPLSKITGALGLGTLFDTLLVVENYPQAEGNTPDGAPRLGEIHSEDATEYPLSVSVSVGDLMEVEMEFGTEIPESVARQVLSALVVALECLALGTALPVLRRLLSTRLAAAREALTSAGARHAAAHGADTAAMNAVTAAYGQVLRLPVGGGTDSDFFAAGGDSMAAMSLLTALRKAGYKATISQVFANPVAANLAAVVQRIAPAATAVANTAGDPGKAPAASAPAADAVKPMIMLDGASMASLTNLLKGN</sequence>
<evidence type="ECO:0000313" key="6">
    <source>
        <dbReference type="EMBL" id="MFC4716496.1"/>
    </source>
</evidence>
<dbReference type="Gene3D" id="3.30.559.30">
    <property type="entry name" value="Nonribosomal peptide synthetase, condensation domain"/>
    <property type="match status" value="4"/>
</dbReference>
<dbReference type="InterPro" id="IPR023213">
    <property type="entry name" value="CAT-like_dom_sf"/>
</dbReference>
<dbReference type="InterPro" id="IPR000873">
    <property type="entry name" value="AMP-dep_synth/lig_dom"/>
</dbReference>
<accession>A0ABV9MKR1</accession>
<dbReference type="InterPro" id="IPR001242">
    <property type="entry name" value="Condensation_dom"/>
</dbReference>
<dbReference type="RefSeq" id="WP_382412182.1">
    <property type="nucleotide sequence ID" value="NZ_JBHSHE010000042.1"/>
</dbReference>
<dbReference type="InterPro" id="IPR042099">
    <property type="entry name" value="ANL_N_sf"/>
</dbReference>
<feature type="domain" description="Carrier" evidence="5">
    <location>
        <begin position="1496"/>
        <end position="1570"/>
    </location>
</feature>
<dbReference type="InterPro" id="IPR025110">
    <property type="entry name" value="AMP-bd_C"/>
</dbReference>
<dbReference type="Pfam" id="PF00550">
    <property type="entry name" value="PP-binding"/>
    <property type="match status" value="3"/>
</dbReference>
<comment type="caution">
    <text evidence="6">The sequence shown here is derived from an EMBL/GenBank/DDBJ whole genome shotgun (WGS) entry which is preliminary data.</text>
</comment>
<dbReference type="SUPFAM" id="SSF52777">
    <property type="entry name" value="CoA-dependent acyltransferases"/>
    <property type="match status" value="8"/>
</dbReference>
<dbReference type="CDD" id="cd05930">
    <property type="entry name" value="A_NRPS"/>
    <property type="match status" value="1"/>
</dbReference>
<dbReference type="Gene3D" id="1.10.1200.10">
    <property type="entry name" value="ACP-like"/>
    <property type="match status" value="3"/>
</dbReference>
<dbReference type="InterPro" id="IPR045851">
    <property type="entry name" value="AMP-bd_C_sf"/>
</dbReference>
<evidence type="ECO:0000256" key="4">
    <source>
        <dbReference type="SAM" id="MobiDB-lite"/>
    </source>
</evidence>
<dbReference type="InterPro" id="IPR020845">
    <property type="entry name" value="AMP-binding_CS"/>
</dbReference>
<dbReference type="InterPro" id="IPR036736">
    <property type="entry name" value="ACP-like_sf"/>
</dbReference>
<gene>
    <name evidence="6" type="ORF">ACFO7V_10135</name>
</gene>
<feature type="region of interest" description="Disordered" evidence="4">
    <location>
        <begin position="1"/>
        <end position="24"/>
    </location>
</feature>
<dbReference type="PROSITE" id="PS00012">
    <property type="entry name" value="PHOSPHOPANTETHEINE"/>
    <property type="match status" value="2"/>
</dbReference>
<dbReference type="PROSITE" id="PS50075">
    <property type="entry name" value="CARRIER"/>
    <property type="match status" value="3"/>
</dbReference>
<dbReference type="Gene3D" id="3.30.559.10">
    <property type="entry name" value="Chloramphenicol acetyltransferase-like domain"/>
    <property type="match status" value="4"/>
</dbReference>
<dbReference type="EMBL" id="JBHSHE010000042">
    <property type="protein sequence ID" value="MFC4716496.1"/>
    <property type="molecule type" value="Genomic_DNA"/>
</dbReference>
<dbReference type="InterPro" id="IPR006162">
    <property type="entry name" value="Ppantetheine_attach_site"/>
</dbReference>
<dbReference type="Gene3D" id="3.40.50.12780">
    <property type="entry name" value="N-terminal domain of ligase-like"/>
    <property type="match status" value="1"/>
</dbReference>
<reference evidence="7" key="1">
    <citation type="journal article" date="2019" name="Int. J. Syst. Evol. Microbiol.">
        <title>The Global Catalogue of Microorganisms (GCM) 10K type strain sequencing project: providing services to taxonomists for standard genome sequencing and annotation.</title>
        <authorList>
            <consortium name="The Broad Institute Genomics Platform"/>
            <consortium name="The Broad Institute Genome Sequencing Center for Infectious Disease"/>
            <person name="Wu L."/>
            <person name="Ma J."/>
        </authorList>
    </citation>
    <scope>NUCLEOTIDE SEQUENCE [LARGE SCALE GENOMIC DNA]</scope>
    <source>
        <strain evidence="7">CGMCC 1.12849</strain>
    </source>
</reference>
<evidence type="ECO:0000313" key="7">
    <source>
        <dbReference type="Proteomes" id="UP001595884"/>
    </source>
</evidence>
<feature type="domain" description="Carrier" evidence="5">
    <location>
        <begin position="930"/>
        <end position="1005"/>
    </location>
</feature>
<feature type="domain" description="Carrier" evidence="5">
    <location>
        <begin position="2502"/>
        <end position="2577"/>
    </location>
</feature>
<dbReference type="PANTHER" id="PTHR45527:SF1">
    <property type="entry name" value="FATTY ACID SYNTHASE"/>
    <property type="match status" value="1"/>
</dbReference>
<evidence type="ECO:0000256" key="3">
    <source>
        <dbReference type="ARBA" id="ARBA00022553"/>
    </source>
</evidence>
<dbReference type="SMART" id="SM00823">
    <property type="entry name" value="PKS_PP"/>
    <property type="match status" value="3"/>
</dbReference>
<keyword evidence="3" id="KW-0597">Phosphoprotein</keyword>
<dbReference type="Pfam" id="PF13193">
    <property type="entry name" value="AMP-binding_C"/>
    <property type="match status" value="1"/>
</dbReference>
<evidence type="ECO:0000256" key="2">
    <source>
        <dbReference type="ARBA" id="ARBA00022450"/>
    </source>
</evidence>
<dbReference type="InterPro" id="IPR020806">
    <property type="entry name" value="PKS_PP-bd"/>
</dbReference>
<protein>
    <submittedName>
        <fullName evidence="6">Condensation domain-containing protein</fullName>
    </submittedName>
</protein>
<dbReference type="SUPFAM" id="SSF47336">
    <property type="entry name" value="ACP-like"/>
    <property type="match status" value="3"/>
</dbReference>
<dbReference type="Pfam" id="PF00668">
    <property type="entry name" value="Condensation"/>
    <property type="match status" value="4"/>
</dbReference>
<dbReference type="SUPFAM" id="SSF56801">
    <property type="entry name" value="Acetyl-CoA synthetase-like"/>
    <property type="match status" value="1"/>
</dbReference>
<proteinExistence type="predicted"/>
<dbReference type="Proteomes" id="UP001595884">
    <property type="component" value="Unassembled WGS sequence"/>
</dbReference>
<evidence type="ECO:0000256" key="1">
    <source>
        <dbReference type="ARBA" id="ARBA00001957"/>
    </source>
</evidence>